<dbReference type="PANTHER" id="PTHR13932:SF6">
    <property type="entry name" value="OXYGEN-INDEPENDENT COPROPORPHYRINOGEN III OXIDASE"/>
    <property type="match status" value="1"/>
</dbReference>
<evidence type="ECO:0000256" key="1">
    <source>
        <dbReference type="ARBA" id="ARBA00004496"/>
    </source>
</evidence>
<feature type="binding site" evidence="15">
    <location>
        <position position="171"/>
    </location>
    <ligand>
        <name>S-adenosyl-L-methionine</name>
        <dbReference type="ChEBI" id="CHEBI:59789"/>
        <label>2</label>
    </ligand>
</feature>
<evidence type="ECO:0000256" key="12">
    <source>
        <dbReference type="ARBA" id="ARBA00023244"/>
    </source>
</evidence>
<evidence type="ECO:0000256" key="2">
    <source>
        <dbReference type="ARBA" id="ARBA00004785"/>
    </source>
</evidence>
<dbReference type="GO" id="GO:0051539">
    <property type="term" value="F:4 iron, 4 sulfur cluster binding"/>
    <property type="evidence" value="ECO:0007669"/>
    <property type="project" value="UniProtKB-KW"/>
</dbReference>
<comment type="cofactor">
    <cofactor evidence="14 16">
        <name>[4Fe-4S] cluster</name>
        <dbReference type="ChEBI" id="CHEBI:49883"/>
    </cofactor>
    <text evidence="14 16">Binds 1 [4Fe-4S] cluster. The cluster is coordinated with 3 cysteines and an exchangeable S-adenosyl-L-methionine.</text>
</comment>
<keyword evidence="8 14" id="KW-0479">Metal-binding</keyword>
<feature type="binding site" evidence="15">
    <location>
        <position position="208"/>
    </location>
    <ligand>
        <name>S-adenosyl-L-methionine</name>
        <dbReference type="ChEBI" id="CHEBI:59789"/>
        <label>2</label>
    </ligand>
</feature>
<dbReference type="SUPFAM" id="SSF102114">
    <property type="entry name" value="Radical SAM enzymes"/>
    <property type="match status" value="1"/>
</dbReference>
<dbReference type="GO" id="GO:0046872">
    <property type="term" value="F:metal ion binding"/>
    <property type="evidence" value="ECO:0007669"/>
    <property type="project" value="UniProtKB-KW"/>
</dbReference>
<dbReference type="UniPathway" id="UPA00251">
    <property type="reaction ID" value="UER00323"/>
</dbReference>
<dbReference type="PANTHER" id="PTHR13932">
    <property type="entry name" value="COPROPORPHYRINIGEN III OXIDASE"/>
    <property type="match status" value="1"/>
</dbReference>
<dbReference type="GO" id="GO:0005737">
    <property type="term" value="C:cytoplasm"/>
    <property type="evidence" value="ECO:0007669"/>
    <property type="project" value="UniProtKB-SubCell"/>
</dbReference>
<dbReference type="GO" id="GO:0051989">
    <property type="term" value="F:coproporphyrinogen dehydrogenase activity"/>
    <property type="evidence" value="ECO:0007669"/>
    <property type="project" value="UniProtKB-EC"/>
</dbReference>
<dbReference type="SFLD" id="SFLDS00029">
    <property type="entry name" value="Radical_SAM"/>
    <property type="match status" value="1"/>
</dbReference>
<dbReference type="Pfam" id="PF04055">
    <property type="entry name" value="Radical_SAM"/>
    <property type="match status" value="1"/>
</dbReference>
<evidence type="ECO:0000256" key="8">
    <source>
        <dbReference type="ARBA" id="ARBA00022723"/>
    </source>
</evidence>
<evidence type="ECO:0000256" key="7">
    <source>
        <dbReference type="ARBA" id="ARBA00022691"/>
    </source>
</evidence>
<comment type="pathway">
    <text evidence="2 14">Porphyrin-containing compound metabolism; protoporphyrin-IX biosynthesis; protoporphyrinogen-IX from coproporphyrinogen-III (AdoMet route): step 1/1.</text>
</comment>
<feature type="domain" description="Radical SAM core" evidence="17">
    <location>
        <begin position="45"/>
        <end position="279"/>
    </location>
</feature>
<accession>A0A0H5D6X0</accession>
<dbReference type="Proteomes" id="UP000043764">
    <property type="component" value="Unassembled WGS sequence"/>
</dbReference>
<evidence type="ECO:0000256" key="15">
    <source>
        <dbReference type="PIRSR" id="PIRSR000167-1"/>
    </source>
</evidence>
<keyword evidence="9 14" id="KW-0560">Oxidoreductase</keyword>
<keyword evidence="19" id="KW-1185">Reference proteome</keyword>
<dbReference type="Gene3D" id="3.20.20.70">
    <property type="entry name" value="Aldolase class I"/>
    <property type="match status" value="1"/>
</dbReference>
<evidence type="ECO:0000256" key="5">
    <source>
        <dbReference type="ARBA" id="ARBA00022485"/>
    </source>
</evidence>
<evidence type="ECO:0000256" key="10">
    <source>
        <dbReference type="ARBA" id="ARBA00023004"/>
    </source>
</evidence>
<feature type="binding site" evidence="15">
    <location>
        <position position="54"/>
    </location>
    <ligand>
        <name>S-adenosyl-L-methionine</name>
        <dbReference type="ChEBI" id="CHEBI:59789"/>
        <label>1</label>
    </ligand>
</feature>
<feature type="binding site" evidence="16">
    <location>
        <position position="64"/>
    </location>
    <ligand>
        <name>[4Fe-4S] cluster</name>
        <dbReference type="ChEBI" id="CHEBI:49883"/>
        <note>4Fe-4S-S-AdoMet</note>
    </ligand>
</feature>
<comment type="subunit">
    <text evidence="4">Monomer.</text>
</comment>
<dbReference type="InterPro" id="IPR006638">
    <property type="entry name" value="Elp3/MiaA/NifB-like_rSAM"/>
</dbReference>
<evidence type="ECO:0000256" key="3">
    <source>
        <dbReference type="ARBA" id="ARBA00005493"/>
    </source>
</evidence>
<keyword evidence="11 14" id="KW-0411">Iron-sulfur</keyword>
<dbReference type="EMBL" id="CVRL01000046">
    <property type="protein sequence ID" value="CRL12902.1"/>
    <property type="molecule type" value="Genomic_DNA"/>
</dbReference>
<dbReference type="STRING" id="481446.NIT7645_02129"/>
<reference evidence="19" key="1">
    <citation type="submission" date="2015-05" db="EMBL/GenBank/DDBJ databases">
        <authorList>
            <person name="Rodrigo-Torres Lidia"/>
            <person name="Arahal R.David."/>
        </authorList>
    </citation>
    <scope>NUCLEOTIDE SEQUENCE [LARGE SCALE GENOMIC DNA]</scope>
    <source>
        <strain evidence="19">CECT 7321</strain>
    </source>
</reference>
<evidence type="ECO:0000256" key="11">
    <source>
        <dbReference type="ARBA" id="ARBA00023014"/>
    </source>
</evidence>
<dbReference type="Gene3D" id="1.10.10.920">
    <property type="match status" value="1"/>
</dbReference>
<dbReference type="NCBIfam" id="TIGR00538">
    <property type="entry name" value="hemN"/>
    <property type="match status" value="1"/>
</dbReference>
<evidence type="ECO:0000256" key="6">
    <source>
        <dbReference type="ARBA" id="ARBA00022490"/>
    </source>
</evidence>
<evidence type="ECO:0000313" key="19">
    <source>
        <dbReference type="Proteomes" id="UP000043764"/>
    </source>
</evidence>
<proteinExistence type="inferred from homology"/>
<dbReference type="InterPro" id="IPR034505">
    <property type="entry name" value="Coproporphyrinogen-III_oxidase"/>
</dbReference>
<dbReference type="PROSITE" id="PS51918">
    <property type="entry name" value="RADICAL_SAM"/>
    <property type="match status" value="1"/>
</dbReference>
<dbReference type="CDD" id="cd01335">
    <property type="entry name" value="Radical_SAM"/>
    <property type="match status" value="1"/>
</dbReference>
<dbReference type="RefSeq" id="WP_050674403.1">
    <property type="nucleotide sequence ID" value="NZ_CVRL01000046.1"/>
</dbReference>
<dbReference type="InterPro" id="IPR013785">
    <property type="entry name" value="Aldolase_TIM"/>
</dbReference>
<keyword evidence="5 14" id="KW-0004">4Fe-4S</keyword>
<protein>
    <recommendedName>
        <fullName evidence="14">Coproporphyrinogen-III oxidase</fullName>
        <ecNumber evidence="14">1.3.98.3</ecNumber>
    </recommendedName>
</protein>
<evidence type="ECO:0000256" key="4">
    <source>
        <dbReference type="ARBA" id="ARBA00011245"/>
    </source>
</evidence>
<organism evidence="18 19">
    <name type="scientific">Phaeobacter italicus</name>
    <dbReference type="NCBI Taxonomy" id="481446"/>
    <lineage>
        <taxon>Bacteria</taxon>
        <taxon>Pseudomonadati</taxon>
        <taxon>Pseudomonadota</taxon>
        <taxon>Alphaproteobacteria</taxon>
        <taxon>Rhodobacterales</taxon>
        <taxon>Roseobacteraceae</taxon>
        <taxon>Phaeobacter</taxon>
    </lineage>
</organism>
<feature type="binding site" evidence="15">
    <location>
        <position position="144"/>
    </location>
    <ligand>
        <name>S-adenosyl-L-methionine</name>
        <dbReference type="ChEBI" id="CHEBI:59789"/>
        <label>1</label>
    </ligand>
</feature>
<dbReference type="SMART" id="SM00729">
    <property type="entry name" value="Elp3"/>
    <property type="match status" value="1"/>
</dbReference>
<feature type="binding site" evidence="16">
    <location>
        <position position="67"/>
    </location>
    <ligand>
        <name>[4Fe-4S] cluster</name>
        <dbReference type="ChEBI" id="CHEBI:49883"/>
        <note>4Fe-4S-S-AdoMet</note>
    </ligand>
</feature>
<gene>
    <name evidence="18" type="primary">hemN_3</name>
    <name evidence="18" type="ORF">NIT7321_03785</name>
</gene>
<feature type="binding site" evidence="15">
    <location>
        <position position="183"/>
    </location>
    <ligand>
        <name>S-adenosyl-L-methionine</name>
        <dbReference type="ChEBI" id="CHEBI:59789"/>
        <label>2</label>
    </ligand>
</feature>
<feature type="binding site" evidence="15">
    <location>
        <position position="111"/>
    </location>
    <ligand>
        <name>S-adenosyl-L-methionine</name>
        <dbReference type="ChEBI" id="CHEBI:59789"/>
        <label>1</label>
    </ligand>
</feature>
<comment type="subcellular location">
    <subcellularLocation>
        <location evidence="1 14">Cytoplasm</location>
    </subcellularLocation>
</comment>
<dbReference type="EC" id="1.3.98.3" evidence="14"/>
<keyword evidence="7 14" id="KW-0949">S-adenosyl-L-methionine</keyword>
<evidence type="ECO:0000256" key="13">
    <source>
        <dbReference type="ARBA" id="ARBA00048321"/>
    </source>
</evidence>
<sequence>MEQKSQLATRALFDAKTPRYSSYPSVSHFSPEVNSGLKRQWLSSIPANSSISIYLHVPFCRKLCWFCAYRTQSSQSDGPIRSYVEALKREISLVLQSLPPGTTVSRLHFGGGTPTILPADVFADLCATLTSAIPLASDYEFAVEVDPNDVDLDRVAALQAAGVNSVSMGIQDFDPEVQAAIGRTLSFDRVSAVVEDLRAHHIGQLTFDVLYGLPHQTGPRLTDTLQMLLSLSPDRFSVCNYSHVPALARRQSMIPSEALPPPPDRLRLFETAERLLQWDGYQPIGMDHFSRPDDRLAIANRLGRLRRDFRGYSDDPNDVLIGLGASAVSRFPQGYCQNEISTSGYEQAIAGGHHATTRGHVFKNDDRLRGEMIERLLCDLHLSGTSLARDLDMPVAVLDLYLDQIATGLSEMLQRDEHGIAIKPEARPFARMIASRLDRYALPAI</sequence>
<evidence type="ECO:0000256" key="16">
    <source>
        <dbReference type="PIRSR" id="PIRSR000167-2"/>
    </source>
</evidence>
<dbReference type="PIRSF" id="PIRSF000167">
    <property type="entry name" value="HemN"/>
    <property type="match status" value="1"/>
</dbReference>
<dbReference type="GO" id="GO:0004109">
    <property type="term" value="F:coproporphyrinogen oxidase activity"/>
    <property type="evidence" value="ECO:0007669"/>
    <property type="project" value="InterPro"/>
</dbReference>
<comment type="similarity">
    <text evidence="3 14">Belongs to the anaerobic coproporphyrinogen-III oxidase family.</text>
</comment>
<comment type="catalytic activity">
    <reaction evidence="13 14">
        <text>coproporphyrinogen III + 2 S-adenosyl-L-methionine = protoporphyrinogen IX + 2 5'-deoxyadenosine + 2 L-methionine + 2 CO2</text>
        <dbReference type="Rhea" id="RHEA:15425"/>
        <dbReference type="ChEBI" id="CHEBI:16526"/>
        <dbReference type="ChEBI" id="CHEBI:17319"/>
        <dbReference type="ChEBI" id="CHEBI:57307"/>
        <dbReference type="ChEBI" id="CHEBI:57309"/>
        <dbReference type="ChEBI" id="CHEBI:57844"/>
        <dbReference type="ChEBI" id="CHEBI:59789"/>
        <dbReference type="EC" id="1.3.98.3"/>
    </reaction>
</comment>
<evidence type="ECO:0000256" key="9">
    <source>
        <dbReference type="ARBA" id="ARBA00023002"/>
    </source>
</evidence>
<name>A0A0H5D6X0_9RHOB</name>
<feature type="binding site" evidence="15">
    <location>
        <begin position="112"/>
        <end position="113"/>
    </location>
    <ligand>
        <name>S-adenosyl-L-methionine</name>
        <dbReference type="ChEBI" id="CHEBI:59789"/>
        <label>2</label>
    </ligand>
</feature>
<dbReference type="InterPro" id="IPR058240">
    <property type="entry name" value="rSAM_sf"/>
</dbReference>
<feature type="binding site" evidence="16">
    <location>
        <position position="60"/>
    </location>
    <ligand>
        <name>[4Fe-4S] cluster</name>
        <dbReference type="ChEBI" id="CHEBI:49883"/>
        <note>4Fe-4S-S-AdoMet</note>
    </ligand>
</feature>
<evidence type="ECO:0000313" key="18">
    <source>
        <dbReference type="EMBL" id="CRL12902.1"/>
    </source>
</evidence>
<evidence type="ECO:0000256" key="14">
    <source>
        <dbReference type="PIRNR" id="PIRNR000167"/>
    </source>
</evidence>
<dbReference type="GO" id="GO:0006782">
    <property type="term" value="P:protoporphyrinogen IX biosynthetic process"/>
    <property type="evidence" value="ECO:0007669"/>
    <property type="project" value="UniProtKB-UniPathway"/>
</dbReference>
<dbReference type="InterPro" id="IPR007197">
    <property type="entry name" value="rSAM"/>
</dbReference>
<dbReference type="SFLD" id="SFLDG01065">
    <property type="entry name" value="anaerobic_coproporphyrinogen-I"/>
    <property type="match status" value="1"/>
</dbReference>
<evidence type="ECO:0000259" key="17">
    <source>
        <dbReference type="PROSITE" id="PS51918"/>
    </source>
</evidence>
<keyword evidence="12 14" id="KW-0627">Porphyrin biosynthesis</keyword>
<dbReference type="AlphaFoldDB" id="A0A0H5D6X0"/>
<keyword evidence="6 14" id="KW-0963">Cytoplasm</keyword>
<keyword evidence="10 14" id="KW-0408">Iron</keyword>
<feature type="binding site" evidence="15">
    <location>
        <begin position="66"/>
        <end position="68"/>
    </location>
    <ligand>
        <name>S-adenosyl-L-methionine</name>
        <dbReference type="ChEBI" id="CHEBI:59789"/>
        <label>2</label>
    </ligand>
</feature>
<dbReference type="InterPro" id="IPR004558">
    <property type="entry name" value="Coprogen_oxidase_HemN"/>
</dbReference>